<dbReference type="EMBL" id="JACJVP010000066">
    <property type="protein sequence ID" value="MBB6675218.1"/>
    <property type="molecule type" value="Genomic_DNA"/>
</dbReference>
<keyword evidence="4" id="KW-1185">Reference proteome</keyword>
<evidence type="ECO:0000313" key="4">
    <source>
        <dbReference type="Proteomes" id="UP000547209"/>
    </source>
</evidence>
<name>A0A7X0VJ58_9BACL</name>
<evidence type="ECO:0000256" key="1">
    <source>
        <dbReference type="ARBA" id="ARBA00006817"/>
    </source>
</evidence>
<comment type="caution">
    <text evidence="3">The sequence shown here is derived from an EMBL/GenBank/DDBJ whole genome shotgun (WGS) entry which is preliminary data.</text>
</comment>
<comment type="similarity">
    <text evidence="1">Belongs to the AHA1 family.</text>
</comment>
<dbReference type="Gene3D" id="3.30.530.20">
    <property type="match status" value="1"/>
</dbReference>
<dbReference type="InterPro" id="IPR013538">
    <property type="entry name" value="ASHA1/2-like_C"/>
</dbReference>
<evidence type="ECO:0000259" key="2">
    <source>
        <dbReference type="Pfam" id="PF08327"/>
    </source>
</evidence>
<protein>
    <submittedName>
        <fullName evidence="3">SRPBCC domain-containing protein</fullName>
    </submittedName>
</protein>
<evidence type="ECO:0000313" key="3">
    <source>
        <dbReference type="EMBL" id="MBB6675218.1"/>
    </source>
</evidence>
<dbReference type="SUPFAM" id="SSF55961">
    <property type="entry name" value="Bet v1-like"/>
    <property type="match status" value="1"/>
</dbReference>
<reference evidence="3 4" key="1">
    <citation type="submission" date="2020-08" db="EMBL/GenBank/DDBJ databases">
        <title>Cohnella phylogeny.</title>
        <authorList>
            <person name="Dunlap C."/>
        </authorList>
    </citation>
    <scope>NUCLEOTIDE SEQUENCE [LARGE SCALE GENOMIC DNA]</scope>
    <source>
        <strain evidence="3 4">DSM 28246</strain>
    </source>
</reference>
<dbReference type="InterPro" id="IPR023393">
    <property type="entry name" value="START-like_dom_sf"/>
</dbReference>
<accession>A0A7X0VJ58</accession>
<organism evidence="3 4">
    <name type="scientific">Cohnella nanjingensis</name>
    <dbReference type="NCBI Taxonomy" id="1387779"/>
    <lineage>
        <taxon>Bacteria</taxon>
        <taxon>Bacillati</taxon>
        <taxon>Bacillota</taxon>
        <taxon>Bacilli</taxon>
        <taxon>Bacillales</taxon>
        <taxon>Paenibacillaceae</taxon>
        <taxon>Cohnella</taxon>
    </lineage>
</organism>
<dbReference type="CDD" id="cd07814">
    <property type="entry name" value="SRPBCC_CalC_Aha1-like"/>
    <property type="match status" value="1"/>
</dbReference>
<dbReference type="Proteomes" id="UP000547209">
    <property type="component" value="Unassembled WGS sequence"/>
</dbReference>
<dbReference type="Pfam" id="PF08327">
    <property type="entry name" value="AHSA1"/>
    <property type="match status" value="1"/>
</dbReference>
<dbReference type="RefSeq" id="WP_185673075.1">
    <property type="nucleotide sequence ID" value="NZ_JACJVP010000066.1"/>
</dbReference>
<gene>
    <name evidence="3" type="ORF">H7C19_31625</name>
</gene>
<proteinExistence type="inferred from homology"/>
<dbReference type="AlphaFoldDB" id="A0A7X0VJ58"/>
<feature type="domain" description="Activator of Hsp90 ATPase homologue 1/2-like C-terminal" evidence="2">
    <location>
        <begin position="17"/>
        <end position="158"/>
    </location>
</feature>
<sequence length="159" mass="18428">MEKMAHVKAQVTCRFQASPERVFDAWLNPEFATRWLFTSPGSDRIGRRVEMDPRVGGKYVIVDRRNGTDYVGDGEYEEIDRPRRLVFTFRMAQFSPTIDRVIVEIEPLEDGCQLTLVQEIVVPHRPDATSEEVRQMLAACKSETEHGWNEMFDHLLTLL</sequence>